<dbReference type="PANTHER" id="PTHR15599:SF1">
    <property type="entry name" value="RADIAL SPOKE HEAD 14 HOMOLOG"/>
    <property type="match status" value="1"/>
</dbReference>
<feature type="region of interest" description="Disordered" evidence="1">
    <location>
        <begin position="429"/>
        <end position="449"/>
    </location>
</feature>
<sequence>MSKKAKDGDKKKGKKGKGGEDGEVDPETDIPLLIECVKVDYEKYPDITPAKPIEEAARLLWNMCLVNPEEKRQEIFNAGAIPAIFFQLQHRNRDDVMLALIGLLSTLSKLPEAKRPIMKEFPVLTKIFKTSKKERLVDATSIVLGALAEDGTFQEHLCSIMKTILTKLGMEMTYTKDTYGNLLFVLRMLCDDEDIAAELYHGGGLPTVIDCLTDRDKAAYTHAAAIIESMMNSESLYDILPKQLLEMRIVPLLCDLLLPDKLEEDGFAAIAKILEHLAELEPEGEAVLTRIIEEKGVQKLINLLPDPEAIAELAKATKKKKKNKKPPPVSDITKKLHQGVTGVLTKITLNIDSIAQILDAQGIDRLQYLMEHGDDTTRVNCRTALWNLNFFQASGGIVDRFSLTADEMGLTLRARGITMTDRRTMQTSFRGLESRVGPRPASKTTKTLPPVKQNRDALRLYPLSSTEEYVVGDESGTFFITSGTEGDL</sequence>
<dbReference type="AlphaFoldDB" id="A0A7S0MVT1"/>
<dbReference type="Gene3D" id="1.25.10.10">
    <property type="entry name" value="Leucine-rich Repeat Variant"/>
    <property type="match status" value="1"/>
</dbReference>
<dbReference type="InterPro" id="IPR016024">
    <property type="entry name" value="ARM-type_fold"/>
</dbReference>
<protein>
    <submittedName>
        <fullName evidence="2">Uncharacterized protein</fullName>
    </submittedName>
</protein>
<reference evidence="2" key="1">
    <citation type="submission" date="2021-01" db="EMBL/GenBank/DDBJ databases">
        <authorList>
            <person name="Corre E."/>
            <person name="Pelletier E."/>
            <person name="Niang G."/>
            <person name="Scheremetjew M."/>
            <person name="Finn R."/>
            <person name="Kale V."/>
            <person name="Holt S."/>
            <person name="Cochrane G."/>
            <person name="Meng A."/>
            <person name="Brown T."/>
            <person name="Cohen L."/>
        </authorList>
    </citation>
    <scope>NUCLEOTIDE SEQUENCE</scope>
    <source>
        <strain evidence="2">CCMP722</strain>
    </source>
</reference>
<evidence type="ECO:0000313" key="2">
    <source>
        <dbReference type="EMBL" id="CAD8652822.1"/>
    </source>
</evidence>
<dbReference type="InterPro" id="IPR011989">
    <property type="entry name" value="ARM-like"/>
</dbReference>
<organism evidence="2">
    <name type="scientific">Pyramimonas obovata</name>
    <dbReference type="NCBI Taxonomy" id="1411642"/>
    <lineage>
        <taxon>Eukaryota</taxon>
        <taxon>Viridiplantae</taxon>
        <taxon>Chlorophyta</taxon>
        <taxon>Pyramimonadophyceae</taxon>
        <taxon>Pyramimonadales</taxon>
        <taxon>Pyramimonadaceae</taxon>
        <taxon>Pyramimonas</taxon>
        <taxon>Pyramimonas incertae sedis</taxon>
    </lineage>
</organism>
<dbReference type="PANTHER" id="PTHR15599">
    <property type="entry name" value="RTDR1"/>
    <property type="match status" value="1"/>
</dbReference>
<evidence type="ECO:0000256" key="1">
    <source>
        <dbReference type="SAM" id="MobiDB-lite"/>
    </source>
</evidence>
<dbReference type="InterPro" id="IPR042856">
    <property type="entry name" value="RSP14"/>
</dbReference>
<proteinExistence type="predicted"/>
<accession>A0A7S0MVT1</accession>
<dbReference type="SUPFAM" id="SSF48371">
    <property type="entry name" value="ARM repeat"/>
    <property type="match status" value="1"/>
</dbReference>
<gene>
    <name evidence="2" type="ORF">POBO1169_LOCUS2676</name>
</gene>
<dbReference type="EMBL" id="HBFA01005231">
    <property type="protein sequence ID" value="CAD8652822.1"/>
    <property type="molecule type" value="Transcribed_RNA"/>
</dbReference>
<feature type="region of interest" description="Disordered" evidence="1">
    <location>
        <begin position="1"/>
        <end position="26"/>
    </location>
</feature>
<name>A0A7S0MVT1_9CHLO</name>
<feature type="compositionally biased region" description="Basic and acidic residues" evidence="1">
    <location>
        <begin position="1"/>
        <end position="10"/>
    </location>
</feature>